<dbReference type="Pfam" id="PF04607">
    <property type="entry name" value="RelA_SpoT"/>
    <property type="match status" value="1"/>
</dbReference>
<gene>
    <name evidence="3" type="ORF">FC774_11090</name>
    <name evidence="4" type="ORF">FDB51_02700</name>
</gene>
<feature type="domain" description="RelA/SpoT" evidence="2">
    <location>
        <begin position="71"/>
        <end position="178"/>
    </location>
</feature>
<evidence type="ECO:0000259" key="2">
    <source>
        <dbReference type="SMART" id="SM00954"/>
    </source>
</evidence>
<dbReference type="GO" id="GO:0015970">
    <property type="term" value="P:guanosine tetraphosphate biosynthetic process"/>
    <property type="evidence" value="ECO:0007669"/>
    <property type="project" value="UniProtKB-UniPathway"/>
</dbReference>
<evidence type="ECO:0000256" key="1">
    <source>
        <dbReference type="ARBA" id="ARBA00004976"/>
    </source>
</evidence>
<name>A0A0M1LXE0_CLOBO</name>
<sequence>MTIKREGVNLKFSLYGISQELLDKLSFENKLGKSLKNTLRKFEKDDLFNEIIDLKEFYESTDLLKGVNFAYRVKSIQSCLLKYNKYYPHIEANKCFNDILGIRVIIKNYNEVLEQDLSIFKVANMINGKANDDGYRGLHLYYQKTNKHYPIEIQINTKHDRIMNDWLHVHLYKYEKNSDIGELLRKKYNSEEIKSEFDFMEVLKNVLSSSKEI</sequence>
<dbReference type="OrthoDB" id="1665051at2"/>
<protein>
    <recommendedName>
        <fullName evidence="2">RelA/SpoT domain-containing protein</fullName>
    </recommendedName>
</protein>
<dbReference type="Proteomes" id="UP000473681">
    <property type="component" value="Unassembled WGS sequence"/>
</dbReference>
<comment type="pathway">
    <text evidence="1">Purine metabolism; ppGpp biosynthesis; ppGpp from GTP: step 1/2.</text>
</comment>
<proteinExistence type="predicted"/>
<reference evidence="5 6" key="1">
    <citation type="submission" date="2019-04" db="EMBL/GenBank/DDBJ databases">
        <title>Genome sequencing of Clostridium botulinum Groups I-IV and Clostridium butyricum.</title>
        <authorList>
            <person name="Brunt J."/>
            <person name="Van Vliet A.H.M."/>
            <person name="Stringer S.C."/>
            <person name="Carter A.T."/>
            <person name="Peck M.W."/>
        </authorList>
    </citation>
    <scope>NUCLEOTIDE SEQUENCE [LARGE SCALE GENOMIC DNA]</scope>
    <source>
        <strain evidence="3 6">1605</strain>
        <strain evidence="4 5">CB-K-33E</strain>
    </source>
</reference>
<evidence type="ECO:0000313" key="4">
    <source>
        <dbReference type="EMBL" id="NFN34050.1"/>
    </source>
</evidence>
<dbReference type="InterPro" id="IPR043519">
    <property type="entry name" value="NT_sf"/>
</dbReference>
<organism evidence="3 6">
    <name type="scientific">Clostridium botulinum</name>
    <dbReference type="NCBI Taxonomy" id="1491"/>
    <lineage>
        <taxon>Bacteria</taxon>
        <taxon>Bacillati</taxon>
        <taxon>Bacillota</taxon>
        <taxon>Clostridia</taxon>
        <taxon>Eubacteriales</taxon>
        <taxon>Clostridiaceae</taxon>
        <taxon>Clostridium</taxon>
    </lineage>
</organism>
<evidence type="ECO:0000313" key="5">
    <source>
        <dbReference type="Proteomes" id="UP000473681"/>
    </source>
</evidence>
<dbReference type="Proteomes" id="UP000476820">
    <property type="component" value="Unassembled WGS sequence"/>
</dbReference>
<dbReference type="SMART" id="SM00954">
    <property type="entry name" value="RelA_SpoT"/>
    <property type="match status" value="1"/>
</dbReference>
<evidence type="ECO:0000313" key="6">
    <source>
        <dbReference type="Proteomes" id="UP000476820"/>
    </source>
</evidence>
<dbReference type="EMBL" id="SWOV01000029">
    <property type="protein sequence ID" value="NFF88411.1"/>
    <property type="molecule type" value="Genomic_DNA"/>
</dbReference>
<dbReference type="UniPathway" id="UPA00908">
    <property type="reaction ID" value="UER00884"/>
</dbReference>
<dbReference type="SUPFAM" id="SSF81301">
    <property type="entry name" value="Nucleotidyltransferase"/>
    <property type="match status" value="1"/>
</dbReference>
<accession>A0A0M1LXE0</accession>
<comment type="caution">
    <text evidence="3">The sequence shown here is derived from an EMBL/GenBank/DDBJ whole genome shotgun (WGS) entry which is preliminary data.</text>
</comment>
<dbReference type="Gene3D" id="3.30.460.10">
    <property type="entry name" value="Beta Polymerase, domain 2"/>
    <property type="match status" value="1"/>
</dbReference>
<dbReference type="EMBL" id="SWVK01000003">
    <property type="protein sequence ID" value="NFN34050.1"/>
    <property type="molecule type" value="Genomic_DNA"/>
</dbReference>
<dbReference type="AlphaFoldDB" id="A0A0M1LXE0"/>
<dbReference type="InterPro" id="IPR007685">
    <property type="entry name" value="RelA_SpoT"/>
</dbReference>
<evidence type="ECO:0000313" key="3">
    <source>
        <dbReference type="EMBL" id="NFF88411.1"/>
    </source>
</evidence>